<reference evidence="2 3" key="1">
    <citation type="journal article" date="2015" name="Nat. Commun.">
        <title>Outbred genome sequencing and CRISPR/Cas9 gene editing in butterflies.</title>
        <authorList>
            <person name="Li X."/>
            <person name="Fan D."/>
            <person name="Zhang W."/>
            <person name="Liu G."/>
            <person name="Zhang L."/>
            <person name="Zhao L."/>
            <person name="Fang X."/>
            <person name="Chen L."/>
            <person name="Dong Y."/>
            <person name="Chen Y."/>
            <person name="Ding Y."/>
            <person name="Zhao R."/>
            <person name="Feng M."/>
            <person name="Zhu Y."/>
            <person name="Feng Y."/>
            <person name="Jiang X."/>
            <person name="Zhu D."/>
            <person name="Xiang H."/>
            <person name="Feng X."/>
            <person name="Li S."/>
            <person name="Wang J."/>
            <person name="Zhang G."/>
            <person name="Kronforst M.R."/>
            <person name="Wang W."/>
        </authorList>
    </citation>
    <scope>NUCLEOTIDE SEQUENCE [LARGE SCALE GENOMIC DNA]</scope>
    <source>
        <strain evidence="2">Ya'a_city_454_Pm</strain>
        <tissue evidence="2">Whole body</tissue>
    </source>
</reference>
<evidence type="ECO:0000313" key="2">
    <source>
        <dbReference type="EMBL" id="KPJ15469.1"/>
    </source>
</evidence>
<name>A0A194RDC7_PAPMA</name>
<accession>A0A194RDC7</accession>
<evidence type="ECO:0000313" key="3">
    <source>
        <dbReference type="Proteomes" id="UP000053240"/>
    </source>
</evidence>
<evidence type="ECO:0000256" key="1">
    <source>
        <dbReference type="SAM" id="MobiDB-lite"/>
    </source>
</evidence>
<dbReference type="EMBL" id="KQ460367">
    <property type="protein sequence ID" value="KPJ15469.1"/>
    <property type="molecule type" value="Genomic_DNA"/>
</dbReference>
<dbReference type="AlphaFoldDB" id="A0A194RDC7"/>
<keyword evidence="3" id="KW-1185">Reference proteome</keyword>
<organism evidence="2 3">
    <name type="scientific">Papilio machaon</name>
    <name type="common">Old World swallowtail butterfly</name>
    <dbReference type="NCBI Taxonomy" id="76193"/>
    <lineage>
        <taxon>Eukaryota</taxon>
        <taxon>Metazoa</taxon>
        <taxon>Ecdysozoa</taxon>
        <taxon>Arthropoda</taxon>
        <taxon>Hexapoda</taxon>
        <taxon>Insecta</taxon>
        <taxon>Pterygota</taxon>
        <taxon>Neoptera</taxon>
        <taxon>Endopterygota</taxon>
        <taxon>Lepidoptera</taxon>
        <taxon>Glossata</taxon>
        <taxon>Ditrysia</taxon>
        <taxon>Papilionoidea</taxon>
        <taxon>Papilionidae</taxon>
        <taxon>Papilioninae</taxon>
        <taxon>Papilio</taxon>
    </lineage>
</organism>
<gene>
    <name evidence="2" type="ORF">RR48_09398</name>
</gene>
<feature type="region of interest" description="Disordered" evidence="1">
    <location>
        <begin position="30"/>
        <end position="58"/>
    </location>
</feature>
<proteinExistence type="predicted"/>
<feature type="compositionally biased region" description="Basic and acidic residues" evidence="1">
    <location>
        <begin position="39"/>
        <end position="58"/>
    </location>
</feature>
<dbReference type="InParanoid" id="A0A194RDC7"/>
<sequence>MFYVSIKITLICRAKLVMTNSGHKAGEINVGPCSNHRTTRPESPKVQRAHDTSDRFDDPMIRSGRCISSCALPPPAPSPPLDLISMDLFEPIECLPMGPQITAVDNVHQPPGSDDFDIFIGSFEESIPLSDSD</sequence>
<protein>
    <submittedName>
        <fullName evidence="2">Uncharacterized protein</fullName>
    </submittedName>
</protein>
<dbReference type="Proteomes" id="UP000053240">
    <property type="component" value="Unassembled WGS sequence"/>
</dbReference>